<dbReference type="Pfam" id="PF06737">
    <property type="entry name" value="Transglycosylas"/>
    <property type="match status" value="1"/>
</dbReference>
<dbReference type="Gene3D" id="1.10.530.10">
    <property type="match status" value="1"/>
</dbReference>
<organism evidence="5 6">
    <name type="scientific">Nocardioides scoriae</name>
    <dbReference type="NCBI Taxonomy" id="642780"/>
    <lineage>
        <taxon>Bacteria</taxon>
        <taxon>Bacillati</taxon>
        <taxon>Actinomycetota</taxon>
        <taxon>Actinomycetes</taxon>
        <taxon>Propionibacteriales</taxon>
        <taxon>Nocardioidaceae</taxon>
        <taxon>Nocardioides</taxon>
    </lineage>
</organism>
<evidence type="ECO:0000259" key="4">
    <source>
        <dbReference type="Pfam" id="PF06737"/>
    </source>
</evidence>
<dbReference type="RefSeq" id="WP_157682795.1">
    <property type="nucleotide sequence ID" value="NZ_LT629757.1"/>
</dbReference>
<evidence type="ECO:0000256" key="1">
    <source>
        <dbReference type="ARBA" id="ARBA00010830"/>
    </source>
</evidence>
<evidence type="ECO:0000256" key="2">
    <source>
        <dbReference type="ARBA" id="ARBA00022801"/>
    </source>
</evidence>
<feature type="signal peptide" evidence="3">
    <location>
        <begin position="1"/>
        <end position="26"/>
    </location>
</feature>
<keyword evidence="3" id="KW-0732">Signal</keyword>
<sequence length="109" mass="12003">MRKLSLSLAAALVTLTPVLVSAPSEAATMRTWERLAWCESTGRWHVNTGNGYYGGLQISPSTWRGHGGARFARLPHQATKREQVKVAERIKASQGWGAWPSCSRKIGVR</sequence>
<name>A0A1H1RI29_9ACTN</name>
<keyword evidence="2" id="KW-0378">Hydrolase</keyword>
<gene>
    <name evidence="5" type="ORF">SAMN04488570_1693</name>
</gene>
<dbReference type="SUPFAM" id="SSF53955">
    <property type="entry name" value="Lysozyme-like"/>
    <property type="match status" value="1"/>
</dbReference>
<evidence type="ECO:0000256" key="3">
    <source>
        <dbReference type="SAM" id="SignalP"/>
    </source>
</evidence>
<evidence type="ECO:0000313" key="5">
    <source>
        <dbReference type="EMBL" id="SDS35342.1"/>
    </source>
</evidence>
<proteinExistence type="inferred from homology"/>
<dbReference type="CDD" id="cd13925">
    <property type="entry name" value="RPF"/>
    <property type="match status" value="1"/>
</dbReference>
<dbReference type="EMBL" id="LT629757">
    <property type="protein sequence ID" value="SDS35342.1"/>
    <property type="molecule type" value="Genomic_DNA"/>
</dbReference>
<feature type="domain" description="Resuscitation-promoting factor core lysozyme-like" evidence="4">
    <location>
        <begin position="27"/>
        <end position="102"/>
    </location>
</feature>
<reference evidence="6" key="1">
    <citation type="submission" date="2016-10" db="EMBL/GenBank/DDBJ databases">
        <authorList>
            <person name="Varghese N."/>
            <person name="Submissions S."/>
        </authorList>
    </citation>
    <scope>NUCLEOTIDE SEQUENCE [LARGE SCALE GENOMIC DNA]</scope>
    <source>
        <strain evidence="6">DSM 22127</strain>
    </source>
</reference>
<protein>
    <submittedName>
        <fullName evidence="5">Transglycosylase-like domain-containing protein</fullName>
    </submittedName>
</protein>
<dbReference type="OrthoDB" id="1404170at2"/>
<dbReference type="AlphaFoldDB" id="A0A1H1RI29"/>
<dbReference type="InterPro" id="IPR010618">
    <property type="entry name" value="RPF"/>
</dbReference>
<comment type="similarity">
    <text evidence="1">Belongs to the transglycosylase family. Rpf subfamily.</text>
</comment>
<accession>A0A1H1RI29</accession>
<evidence type="ECO:0000313" key="6">
    <source>
        <dbReference type="Proteomes" id="UP000198859"/>
    </source>
</evidence>
<dbReference type="Proteomes" id="UP000198859">
    <property type="component" value="Chromosome I"/>
</dbReference>
<dbReference type="STRING" id="642780.SAMN04488570_1693"/>
<dbReference type="GO" id="GO:0016787">
    <property type="term" value="F:hydrolase activity"/>
    <property type="evidence" value="ECO:0007669"/>
    <property type="project" value="UniProtKB-KW"/>
</dbReference>
<dbReference type="InterPro" id="IPR023346">
    <property type="entry name" value="Lysozyme-like_dom_sf"/>
</dbReference>
<keyword evidence="6" id="KW-1185">Reference proteome</keyword>
<feature type="chain" id="PRO_5009258919" evidence="3">
    <location>
        <begin position="27"/>
        <end position="109"/>
    </location>
</feature>